<dbReference type="PANTHER" id="PTHR43528">
    <property type="entry name" value="ALPHA-KETOGLUTARATE PERMEASE"/>
    <property type="match status" value="1"/>
</dbReference>
<evidence type="ECO:0000256" key="7">
    <source>
        <dbReference type="ARBA" id="ARBA00022989"/>
    </source>
</evidence>
<evidence type="ECO:0000256" key="6">
    <source>
        <dbReference type="ARBA" id="ARBA00022847"/>
    </source>
</evidence>
<comment type="subcellular location">
    <subcellularLocation>
        <location evidence="2">Cell membrane</location>
        <topology evidence="2">Multi-pass membrane protein</topology>
    </subcellularLocation>
    <subcellularLocation>
        <location evidence="1">Golgi apparatus membrane</location>
        <topology evidence="1">Peripheral membrane protein</topology>
        <orientation evidence="1">Cytoplasmic side</orientation>
    </subcellularLocation>
</comment>
<keyword evidence="10 11" id="KW-0472">Membrane</keyword>
<feature type="transmembrane region" description="Helical" evidence="11">
    <location>
        <begin position="613"/>
        <end position="631"/>
    </location>
</feature>
<evidence type="ECO:0000256" key="2">
    <source>
        <dbReference type="ARBA" id="ARBA00004651"/>
    </source>
</evidence>
<feature type="transmembrane region" description="Helical" evidence="11">
    <location>
        <begin position="488"/>
        <end position="507"/>
    </location>
</feature>
<dbReference type="InterPro" id="IPR011701">
    <property type="entry name" value="MFS"/>
</dbReference>
<feature type="transmembrane region" description="Helical" evidence="11">
    <location>
        <begin position="367"/>
        <end position="390"/>
    </location>
</feature>
<organism evidence="13">
    <name type="scientific">freshwater sediment metagenome</name>
    <dbReference type="NCBI Taxonomy" id="556182"/>
    <lineage>
        <taxon>unclassified sequences</taxon>
        <taxon>metagenomes</taxon>
        <taxon>ecological metagenomes</taxon>
    </lineage>
</organism>
<dbReference type="PANTHER" id="PTHR43528:SF1">
    <property type="entry name" value="ALPHA-KETOGLUTARATE PERMEASE"/>
    <property type="match status" value="1"/>
</dbReference>
<keyword evidence="7 11" id="KW-1133">Transmembrane helix</keyword>
<evidence type="ECO:0000256" key="11">
    <source>
        <dbReference type="SAM" id="Phobius"/>
    </source>
</evidence>
<reference evidence="13" key="1">
    <citation type="submission" date="2023-07" db="EMBL/GenBank/DDBJ databases">
        <authorList>
            <person name="Pelsma A.J. K."/>
        </authorList>
    </citation>
    <scope>NUCLEOTIDE SEQUENCE</scope>
</reference>
<dbReference type="EMBL" id="OY288114">
    <property type="protein sequence ID" value="CAJ0853901.1"/>
    <property type="molecule type" value="Genomic_DNA"/>
</dbReference>
<feature type="transmembrane region" description="Helical" evidence="11">
    <location>
        <begin position="519"/>
        <end position="538"/>
    </location>
</feature>
<evidence type="ECO:0000259" key="12">
    <source>
        <dbReference type="PROSITE" id="PS50850"/>
    </source>
</evidence>
<dbReference type="PROSITE" id="PS50850">
    <property type="entry name" value="MFS"/>
    <property type="match status" value="1"/>
</dbReference>
<evidence type="ECO:0000256" key="9">
    <source>
        <dbReference type="ARBA" id="ARBA00023121"/>
    </source>
</evidence>
<dbReference type="GO" id="GO:0070273">
    <property type="term" value="F:phosphatidylinositol-4-phosphate binding"/>
    <property type="evidence" value="ECO:0007669"/>
    <property type="project" value="InterPro"/>
</dbReference>
<dbReference type="GO" id="GO:0005886">
    <property type="term" value="C:plasma membrane"/>
    <property type="evidence" value="ECO:0007669"/>
    <property type="project" value="UniProtKB-SubCell"/>
</dbReference>
<name>A0AA48LZI4_9ZZZZ</name>
<dbReference type="GO" id="GO:0015293">
    <property type="term" value="F:symporter activity"/>
    <property type="evidence" value="ECO:0007669"/>
    <property type="project" value="UniProtKB-KW"/>
</dbReference>
<feature type="transmembrane region" description="Helical" evidence="11">
    <location>
        <begin position="269"/>
        <end position="290"/>
    </location>
</feature>
<feature type="transmembrane region" description="Helical" evidence="11">
    <location>
        <begin position="326"/>
        <end position="346"/>
    </location>
</feature>
<dbReference type="FunFam" id="1.20.1250.20:FF:000001">
    <property type="entry name" value="Dicarboxylate MFS transporter"/>
    <property type="match status" value="1"/>
</dbReference>
<gene>
    <name evidence="13" type="primary">proP</name>
    <name evidence="13" type="ORF">AMST5_00690</name>
</gene>
<feature type="transmembrane region" description="Helical" evidence="11">
    <location>
        <begin position="456"/>
        <end position="476"/>
    </location>
</feature>
<dbReference type="InterPro" id="IPR036259">
    <property type="entry name" value="MFS_trans_sf"/>
</dbReference>
<proteinExistence type="predicted"/>
<keyword evidence="6" id="KW-0769">Symport</keyword>
<evidence type="ECO:0000256" key="3">
    <source>
        <dbReference type="ARBA" id="ARBA00022448"/>
    </source>
</evidence>
<keyword evidence="5 11" id="KW-0812">Transmembrane</keyword>
<dbReference type="Pfam" id="PF05719">
    <property type="entry name" value="GPP34"/>
    <property type="match status" value="1"/>
</dbReference>
<dbReference type="Gene3D" id="1.20.1250.20">
    <property type="entry name" value="MFS general substrate transporter like domains"/>
    <property type="match status" value="2"/>
</dbReference>
<keyword evidence="8" id="KW-0333">Golgi apparatus</keyword>
<feature type="transmembrane region" description="Helical" evidence="11">
    <location>
        <begin position="544"/>
        <end position="568"/>
    </location>
</feature>
<dbReference type="AlphaFoldDB" id="A0AA48LZI4"/>
<dbReference type="InterPro" id="IPR051084">
    <property type="entry name" value="H+-coupled_symporters"/>
</dbReference>
<keyword evidence="9" id="KW-0446">Lipid-binding</keyword>
<dbReference type="GO" id="GO:0000139">
    <property type="term" value="C:Golgi membrane"/>
    <property type="evidence" value="ECO:0007669"/>
    <property type="project" value="UniProtKB-SubCell"/>
</dbReference>
<feature type="transmembrane region" description="Helical" evidence="11">
    <location>
        <begin position="402"/>
        <end position="421"/>
    </location>
</feature>
<dbReference type="InterPro" id="IPR020846">
    <property type="entry name" value="MFS_dom"/>
</dbReference>
<dbReference type="InterPro" id="IPR008628">
    <property type="entry name" value="GPP34-like"/>
</dbReference>
<dbReference type="SUPFAM" id="SSF103473">
    <property type="entry name" value="MFS general substrate transporter"/>
    <property type="match status" value="1"/>
</dbReference>
<accession>A0AA48LZI4</accession>
<sequence length="640" mass="69238">MSVALDRPTHSGSLPQISLIEEFLLLTLEDSGGEFDSVPEIYLSCGVAGAALMDLALRNRIDSDLAGVFAVDASPTGDAALDRALADVVMEPRRLSAQEWIARLSRHAPGMRKAALDTLCARGVLRQSDHDFLWVLKERRYPIKEGQERPEAKRRILALLYNDDIPSPVDVALTSLANACFVFERILTPKELRRVKPRIEQIARMDLIGAEIARTAHQVNLETRAAERRTVIAGLAGNVMEWYDFGVYGFFAAAIGSQFFPADDPSTSLLASFGVFAVGFIARPLGGMVFGHIGDRLGRRAAVVASVVLMIIPTLLMSILPTYHQIGMAAPILLVVLRLAQGLAVGGEYTTSMVLLVEEAQPSRRGLVGSFAPFGALGGLLLGSVVGATLLALLPEDVAASWGWRLAFFSGLMIGLVVFLIRRRLPPDEKIIKTEEERKSPIGEAFRTQWRTILKVVGFSVGNGVGFYLCFVYLSTWLKEQHHIPSSMALTLNSIAIALMLILTPLFGALSDRIGRRPVLILGAGGFALLAWPLFWFVNTPHLATILVGQCVFALFMSCYGASPAFLVEAFPKHVRCSGLSIGYNLAQSVFGGTVPMVAVFLIKITGYPLAPAFYLMAAGAISLTMALLIGKEAEAGDPS</sequence>
<evidence type="ECO:0000256" key="8">
    <source>
        <dbReference type="ARBA" id="ARBA00023034"/>
    </source>
</evidence>
<dbReference type="Pfam" id="PF07690">
    <property type="entry name" value="MFS_1"/>
    <property type="match status" value="1"/>
</dbReference>
<feature type="transmembrane region" description="Helical" evidence="11">
    <location>
        <begin position="589"/>
        <end position="607"/>
    </location>
</feature>
<feature type="transmembrane region" description="Helical" evidence="11">
    <location>
        <begin position="302"/>
        <end position="320"/>
    </location>
</feature>
<feature type="domain" description="Major facilitator superfamily (MFS) profile" evidence="12">
    <location>
        <begin position="230"/>
        <end position="635"/>
    </location>
</feature>
<evidence type="ECO:0000256" key="10">
    <source>
        <dbReference type="ARBA" id="ARBA00023136"/>
    </source>
</evidence>
<protein>
    <submittedName>
        <fullName evidence="13">Proline/betaine transporter</fullName>
    </submittedName>
</protein>
<dbReference type="InterPro" id="IPR038261">
    <property type="entry name" value="GPP34-like_sf"/>
</dbReference>
<evidence type="ECO:0000256" key="1">
    <source>
        <dbReference type="ARBA" id="ARBA00004255"/>
    </source>
</evidence>
<dbReference type="Gene3D" id="1.10.3630.10">
    <property type="entry name" value="yeast vps74-n-term truncation variant domain like"/>
    <property type="match status" value="1"/>
</dbReference>
<evidence type="ECO:0000256" key="5">
    <source>
        <dbReference type="ARBA" id="ARBA00022692"/>
    </source>
</evidence>
<keyword evidence="3" id="KW-0813">Transport</keyword>
<keyword evidence="4" id="KW-1003">Cell membrane</keyword>
<evidence type="ECO:0000256" key="4">
    <source>
        <dbReference type="ARBA" id="ARBA00022475"/>
    </source>
</evidence>
<evidence type="ECO:0000313" key="13">
    <source>
        <dbReference type="EMBL" id="CAJ0853901.1"/>
    </source>
</evidence>